<dbReference type="Proteomes" id="UP001165289">
    <property type="component" value="Unassembled WGS sequence"/>
</dbReference>
<evidence type="ECO:0000313" key="1">
    <source>
        <dbReference type="EMBL" id="KAI6647796.1"/>
    </source>
</evidence>
<reference evidence="1 2" key="1">
    <citation type="journal article" date="2023" name="BMC Biol.">
        <title>The compact genome of the sponge Oopsacas minuta (Hexactinellida) is lacking key metazoan core genes.</title>
        <authorList>
            <person name="Santini S."/>
            <person name="Schenkelaars Q."/>
            <person name="Jourda C."/>
            <person name="Duchesne M."/>
            <person name="Belahbib H."/>
            <person name="Rocher C."/>
            <person name="Selva M."/>
            <person name="Riesgo A."/>
            <person name="Vervoort M."/>
            <person name="Leys S.P."/>
            <person name="Kodjabachian L."/>
            <person name="Le Bivic A."/>
            <person name="Borchiellini C."/>
            <person name="Claverie J.M."/>
            <person name="Renard E."/>
        </authorList>
    </citation>
    <scope>NUCLEOTIDE SEQUENCE [LARGE SCALE GENOMIC DNA]</scope>
    <source>
        <strain evidence="1">SPO-2</strain>
    </source>
</reference>
<evidence type="ECO:0000313" key="2">
    <source>
        <dbReference type="Proteomes" id="UP001165289"/>
    </source>
</evidence>
<organism evidence="1 2">
    <name type="scientific">Oopsacas minuta</name>
    <dbReference type="NCBI Taxonomy" id="111878"/>
    <lineage>
        <taxon>Eukaryota</taxon>
        <taxon>Metazoa</taxon>
        <taxon>Porifera</taxon>
        <taxon>Hexactinellida</taxon>
        <taxon>Hexasterophora</taxon>
        <taxon>Lyssacinosida</taxon>
        <taxon>Leucopsacidae</taxon>
        <taxon>Oopsacas</taxon>
    </lineage>
</organism>
<dbReference type="PANTHER" id="PTHR46068:SF1">
    <property type="entry name" value="TRANSPOSASE IS30-LIKE HTH DOMAIN-CONTAINING PROTEIN"/>
    <property type="match status" value="1"/>
</dbReference>
<gene>
    <name evidence="1" type="ORF">LOD99_8511</name>
</gene>
<dbReference type="InterPro" id="IPR036397">
    <property type="entry name" value="RNaseH_sf"/>
</dbReference>
<dbReference type="GO" id="GO:0003676">
    <property type="term" value="F:nucleic acid binding"/>
    <property type="evidence" value="ECO:0007669"/>
    <property type="project" value="InterPro"/>
</dbReference>
<name>A0AAV7JGH5_9METZ</name>
<comment type="caution">
    <text evidence="1">The sequence shown here is derived from an EMBL/GenBank/DDBJ whole genome shotgun (WGS) entry which is preliminary data.</text>
</comment>
<accession>A0AAV7JGH5</accession>
<dbReference type="EMBL" id="JAKMXF010000337">
    <property type="protein sequence ID" value="KAI6647796.1"/>
    <property type="molecule type" value="Genomic_DNA"/>
</dbReference>
<sequence length="261" mass="30447">MSTKMMLEQRRVAVIELFLSGVEQNQIFKTLDPKKFGRSFIWRTLKRFRETGNIIDKRRSGRPRPICTAVNKKKVRQLLTRHPTLSHRKIAARVKISNASTRRIVTKVLGYKSFKRTKTESLTDTVIHKRVQRCRKLLTWLKSVNPKRIAFSDEKIFSIDEKYNSKNSCIYSISWKDIPKQFRTVQESQYSKSVMVWAGISSIGKTPLVFVPEGTKINAKAYQVYFQNSMCGIMELIENYTQSSANHLLSVTNRIEWNVMF</sequence>
<dbReference type="SUPFAM" id="SSF46689">
    <property type="entry name" value="Homeodomain-like"/>
    <property type="match status" value="1"/>
</dbReference>
<dbReference type="Gene3D" id="3.30.420.10">
    <property type="entry name" value="Ribonuclease H-like superfamily/Ribonuclease H"/>
    <property type="match status" value="1"/>
</dbReference>
<dbReference type="InterPro" id="IPR009057">
    <property type="entry name" value="Homeodomain-like_sf"/>
</dbReference>
<dbReference type="PANTHER" id="PTHR46068">
    <property type="entry name" value="PROTEIN CBG27172"/>
    <property type="match status" value="1"/>
</dbReference>
<proteinExistence type="predicted"/>
<protein>
    <recommendedName>
        <fullName evidence="3">Transposase</fullName>
    </recommendedName>
</protein>
<dbReference type="AlphaFoldDB" id="A0AAV7JGH5"/>
<keyword evidence="2" id="KW-1185">Reference proteome</keyword>
<evidence type="ECO:0008006" key="3">
    <source>
        <dbReference type="Google" id="ProtNLM"/>
    </source>
</evidence>